<proteinExistence type="predicted"/>
<dbReference type="AlphaFoldDB" id="A0A7J7LJW3"/>
<evidence type="ECO:0008006" key="3">
    <source>
        <dbReference type="Google" id="ProtNLM"/>
    </source>
</evidence>
<organism evidence="1 2">
    <name type="scientific">Kingdonia uniflora</name>
    <dbReference type="NCBI Taxonomy" id="39325"/>
    <lineage>
        <taxon>Eukaryota</taxon>
        <taxon>Viridiplantae</taxon>
        <taxon>Streptophyta</taxon>
        <taxon>Embryophyta</taxon>
        <taxon>Tracheophyta</taxon>
        <taxon>Spermatophyta</taxon>
        <taxon>Magnoliopsida</taxon>
        <taxon>Ranunculales</taxon>
        <taxon>Circaeasteraceae</taxon>
        <taxon>Kingdonia</taxon>
    </lineage>
</organism>
<protein>
    <recommendedName>
        <fullName evidence="3">RNase H type-1 domain-containing protein</fullName>
    </recommendedName>
</protein>
<evidence type="ECO:0000313" key="2">
    <source>
        <dbReference type="Proteomes" id="UP000541444"/>
    </source>
</evidence>
<dbReference type="Proteomes" id="UP000541444">
    <property type="component" value="Unassembled WGS sequence"/>
</dbReference>
<comment type="caution">
    <text evidence="1">The sequence shown here is derived from an EMBL/GenBank/DDBJ whole genome shotgun (WGS) entry which is preliminary data.</text>
</comment>
<accession>A0A7J7LJW3</accession>
<sequence length="328" mass="36267">MPTSWTRSQVFSGLPRNKIKTFGGLVAAGATTGKMHVGSKSPLLPHKRKRDERKLCTRLVYEIDFAEVWCFVEGVAEYRLEAMVEKNPASVLKQVELCIHEIVVEERQADVDQYAIHFDQLGINPKTLRNYKTEYEADDDVEGGEFEPVRGLEGEAFKVSGQSVDPELVAFAILHRNNSVFEVIPVRPYDIKCKISAAIKDAAGLSVYSMSNNCLELAIVADLGVPTKARPLPRVQSCTWALPWFQEVKINVGAVAIGSPGTAGIEAVIRNHRGDVIGVLSNGLGITTLFFFECEAAIGVLYWAAQRNWNNIWVKANFQTAITDLGKN</sequence>
<name>A0A7J7LJW3_9MAGN</name>
<reference evidence="1 2" key="1">
    <citation type="journal article" date="2020" name="IScience">
        <title>Genome Sequencing of the Endangered Kingdonia uniflora (Circaeasteraceae, Ranunculales) Reveals Potential Mechanisms of Evolutionary Specialization.</title>
        <authorList>
            <person name="Sun Y."/>
            <person name="Deng T."/>
            <person name="Zhang A."/>
            <person name="Moore M.J."/>
            <person name="Landis J.B."/>
            <person name="Lin N."/>
            <person name="Zhang H."/>
            <person name="Zhang X."/>
            <person name="Huang J."/>
            <person name="Zhang X."/>
            <person name="Sun H."/>
            <person name="Wang H."/>
        </authorList>
    </citation>
    <scope>NUCLEOTIDE SEQUENCE [LARGE SCALE GENOMIC DNA]</scope>
    <source>
        <strain evidence="1">TB1705</strain>
        <tissue evidence="1">Leaf</tissue>
    </source>
</reference>
<keyword evidence="2" id="KW-1185">Reference proteome</keyword>
<gene>
    <name evidence="1" type="ORF">GIB67_003883</name>
</gene>
<evidence type="ECO:0000313" key="1">
    <source>
        <dbReference type="EMBL" id="KAF6142927.1"/>
    </source>
</evidence>
<dbReference type="EMBL" id="JACGCM010002226">
    <property type="protein sequence ID" value="KAF6142927.1"/>
    <property type="molecule type" value="Genomic_DNA"/>
</dbReference>